<dbReference type="Proteomes" id="UP000694388">
    <property type="component" value="Unplaced"/>
</dbReference>
<accession>A0A8C4Q3Q9</accession>
<evidence type="ECO:0000256" key="1">
    <source>
        <dbReference type="PROSITE-ProRule" id="PRU00023"/>
    </source>
</evidence>
<feature type="repeat" description="ANK" evidence="1">
    <location>
        <begin position="220"/>
        <end position="253"/>
    </location>
</feature>
<evidence type="ECO:0000313" key="3">
    <source>
        <dbReference type="Proteomes" id="UP000694388"/>
    </source>
</evidence>
<dbReference type="GO" id="GO:0035861">
    <property type="term" value="C:site of double-strand break"/>
    <property type="evidence" value="ECO:0007669"/>
    <property type="project" value="TreeGrafter"/>
</dbReference>
<dbReference type="PANTHER" id="PTHR46677">
    <property type="entry name" value="SMC5-SMC6 COMPLEX LOCALIZATION FACTOR PROTEIN 1"/>
    <property type="match status" value="1"/>
</dbReference>
<dbReference type="SUPFAM" id="SSF48403">
    <property type="entry name" value="Ankyrin repeat"/>
    <property type="match status" value="1"/>
</dbReference>
<feature type="repeat" description="ANK" evidence="1">
    <location>
        <begin position="288"/>
        <end position="311"/>
    </location>
</feature>
<keyword evidence="1" id="KW-0040">ANK repeat</keyword>
<dbReference type="SMART" id="SM00248">
    <property type="entry name" value="ANK"/>
    <property type="match status" value="3"/>
</dbReference>
<dbReference type="Gene3D" id="1.25.40.20">
    <property type="entry name" value="Ankyrin repeat-containing domain"/>
    <property type="match status" value="1"/>
</dbReference>
<dbReference type="GO" id="GO:2000781">
    <property type="term" value="P:positive regulation of double-strand break repair"/>
    <property type="evidence" value="ECO:0007669"/>
    <property type="project" value="InterPro"/>
</dbReference>
<proteinExistence type="predicted"/>
<reference evidence="2" key="2">
    <citation type="submission" date="2025-09" db="UniProtKB">
        <authorList>
            <consortium name="Ensembl"/>
        </authorList>
    </citation>
    <scope>IDENTIFICATION</scope>
</reference>
<dbReference type="GeneTree" id="ENSGT00940000156532"/>
<dbReference type="GO" id="GO:1990166">
    <property type="term" value="P:protein localization to site of double-strand break"/>
    <property type="evidence" value="ECO:0007669"/>
    <property type="project" value="TreeGrafter"/>
</dbReference>
<dbReference type="Pfam" id="PF12796">
    <property type="entry name" value="Ank_2"/>
    <property type="match status" value="1"/>
</dbReference>
<reference evidence="2" key="1">
    <citation type="submission" date="2025-08" db="UniProtKB">
        <authorList>
            <consortium name="Ensembl"/>
        </authorList>
    </citation>
    <scope>IDENTIFICATION</scope>
</reference>
<protein>
    <submittedName>
        <fullName evidence="2">Uncharacterized protein</fullName>
    </submittedName>
</protein>
<sequence>MIGYLFCFFHYFLFQKCDVLMMSQFADMFQILLSAFPSWSAKDMAEYYISILFYKQGCDHDNDGWDLLKKAVKISVADVTDCPGKSEQKEVYIKLLSCFITLFEFELFFINTRNTKESSEPTTFGPFVLAKLFCTNSGVAPLTWSGIEWLGQQLVEQFRTTQDNVMVHSFVNIKSMKRKTFIQQVSSIDRKLGLLEESSTPKNGKADELADHPCCSLNRKGETKLHVACINNDIKGLSQLLSIPGIDINIQDNAGWTPLHEACLHGHRACVEAILNMHPNVNLMIDVKGVTPIHDAVTNGHWGIVEVLVRHAGPTFLQVHLNNNVTVLDLLKSHFPQEKLVKLMQDVEHATDRLCVKGNAHGGDGAVFETACSRDIKQTRDRKLMSVISQPFSCSCADDQEVYCLLVFLTLNNYIWVNRLHQLTLLAVADGGETKDKQSMLMQLSCHAVGPISSYLEDLRTLIELPQHVTLLKHSLEKSFYPHPLSKRTQVLLNNILIISSRVSKPQHGKYLTRDEH</sequence>
<name>A0A8C4Q3Q9_EPTBU</name>
<evidence type="ECO:0000313" key="2">
    <source>
        <dbReference type="Ensembl" id="ENSEBUP00000009579.1"/>
    </source>
</evidence>
<keyword evidence="3" id="KW-1185">Reference proteome</keyword>
<organism evidence="2 3">
    <name type="scientific">Eptatretus burgeri</name>
    <name type="common">Inshore hagfish</name>
    <dbReference type="NCBI Taxonomy" id="7764"/>
    <lineage>
        <taxon>Eukaryota</taxon>
        <taxon>Metazoa</taxon>
        <taxon>Chordata</taxon>
        <taxon>Craniata</taxon>
        <taxon>Vertebrata</taxon>
        <taxon>Cyclostomata</taxon>
        <taxon>Myxini</taxon>
        <taxon>Myxiniformes</taxon>
        <taxon>Myxinidae</taxon>
        <taxon>Eptatretinae</taxon>
        <taxon>Eptatretus</taxon>
    </lineage>
</organism>
<dbReference type="AlphaFoldDB" id="A0A8C4Q3Q9"/>
<dbReference type="InterPro" id="IPR042479">
    <property type="entry name" value="Slf1"/>
</dbReference>
<dbReference type="PANTHER" id="PTHR46677:SF1">
    <property type="entry name" value="SMC5-SMC6 COMPLEX LOCALIZATION FACTOR PROTEIN 1"/>
    <property type="match status" value="1"/>
</dbReference>
<dbReference type="InterPro" id="IPR002110">
    <property type="entry name" value="Ankyrin_rpt"/>
</dbReference>
<dbReference type="PROSITE" id="PS50297">
    <property type="entry name" value="ANK_REP_REGION"/>
    <property type="match status" value="3"/>
</dbReference>
<dbReference type="GO" id="GO:0006974">
    <property type="term" value="P:DNA damage response"/>
    <property type="evidence" value="ECO:0007669"/>
    <property type="project" value="TreeGrafter"/>
</dbReference>
<dbReference type="Ensembl" id="ENSEBUT00000010106.1">
    <property type="protein sequence ID" value="ENSEBUP00000009579.1"/>
    <property type="gene ID" value="ENSEBUG00000006145.1"/>
</dbReference>
<feature type="repeat" description="ANK" evidence="1">
    <location>
        <begin position="254"/>
        <end position="286"/>
    </location>
</feature>
<dbReference type="PROSITE" id="PS50088">
    <property type="entry name" value="ANK_REPEAT"/>
    <property type="match status" value="3"/>
</dbReference>
<dbReference type="InterPro" id="IPR036770">
    <property type="entry name" value="Ankyrin_rpt-contain_sf"/>
</dbReference>
<dbReference type="GO" id="GO:0005634">
    <property type="term" value="C:nucleus"/>
    <property type="evidence" value="ECO:0007669"/>
    <property type="project" value="TreeGrafter"/>
</dbReference>